<accession>A0AAJ0DLZ0</accession>
<dbReference type="EMBL" id="MPDP01000031">
    <property type="protein sequence ID" value="KAK1492136.1"/>
    <property type="molecule type" value="Genomic_DNA"/>
</dbReference>
<organism evidence="2 3">
    <name type="scientific">Colletotrichum cuscutae</name>
    <dbReference type="NCBI Taxonomy" id="1209917"/>
    <lineage>
        <taxon>Eukaryota</taxon>
        <taxon>Fungi</taxon>
        <taxon>Dikarya</taxon>
        <taxon>Ascomycota</taxon>
        <taxon>Pezizomycotina</taxon>
        <taxon>Sordariomycetes</taxon>
        <taxon>Hypocreomycetidae</taxon>
        <taxon>Glomerellales</taxon>
        <taxon>Glomerellaceae</taxon>
        <taxon>Colletotrichum</taxon>
        <taxon>Colletotrichum acutatum species complex</taxon>
    </lineage>
</organism>
<dbReference type="InterPro" id="IPR015867">
    <property type="entry name" value="N-reg_PII/ATP_PRibTrfase_C"/>
</dbReference>
<evidence type="ECO:0000256" key="1">
    <source>
        <dbReference type="ARBA" id="ARBA00020998"/>
    </source>
</evidence>
<sequence>MADRYKLAYSVPRSHLDATKAAIFEAGGGTYDNGKYIHVAFESPGTCQFIPVSAAGATPHTGNIDQLAQVPEYKVEILCVGRDVTREAVSALKRTHPYEVPPYEVHKRRLLKHNFIIARHV</sequence>
<protein>
    <recommendedName>
        <fullName evidence="1">ATP phosphoribosyltransferase</fullName>
    </recommendedName>
</protein>
<keyword evidence="3" id="KW-1185">Reference proteome</keyword>
<comment type="caution">
    <text evidence="2">The sequence shown here is derived from an EMBL/GenBank/DDBJ whole genome shotgun (WGS) entry which is preliminary data.</text>
</comment>
<evidence type="ECO:0000313" key="3">
    <source>
        <dbReference type="Proteomes" id="UP001239213"/>
    </source>
</evidence>
<evidence type="ECO:0000313" key="2">
    <source>
        <dbReference type="EMBL" id="KAK1492136.1"/>
    </source>
</evidence>
<dbReference type="Proteomes" id="UP001239213">
    <property type="component" value="Unassembled WGS sequence"/>
</dbReference>
<dbReference type="SUPFAM" id="SSF102705">
    <property type="entry name" value="NIF3 (NGG1p interacting factor 3)-like"/>
    <property type="match status" value="1"/>
</dbReference>
<name>A0AAJ0DLZ0_9PEZI</name>
<dbReference type="PANTHER" id="PTHR41774">
    <property type="match status" value="1"/>
</dbReference>
<dbReference type="InterPro" id="IPR036069">
    <property type="entry name" value="DUF34/NIF3_sf"/>
</dbReference>
<dbReference type="PANTHER" id="PTHR41774:SF1">
    <property type="entry name" value="NGG1P INTERACTING FACTOR NIF3"/>
    <property type="match status" value="1"/>
</dbReference>
<proteinExistence type="predicted"/>
<gene>
    <name evidence="2" type="ORF">CCUS01_14097</name>
</gene>
<reference evidence="2" key="1">
    <citation type="submission" date="2016-11" db="EMBL/GenBank/DDBJ databases">
        <title>The genome sequence of Colletotrichum cuscutae.</title>
        <authorList>
            <person name="Baroncelli R."/>
        </authorList>
    </citation>
    <scope>NUCLEOTIDE SEQUENCE</scope>
    <source>
        <strain evidence="2">IMI 304802</strain>
    </source>
</reference>
<dbReference type="AlphaFoldDB" id="A0AAJ0DLZ0"/>
<dbReference type="Gene3D" id="3.30.70.120">
    <property type="match status" value="1"/>
</dbReference>